<dbReference type="GO" id="GO:0048608">
    <property type="term" value="P:reproductive structure development"/>
    <property type="evidence" value="ECO:0007669"/>
    <property type="project" value="UniProtKB-ARBA"/>
</dbReference>
<keyword evidence="3 6" id="KW-0067">ATP-binding</keyword>
<evidence type="ECO:0000259" key="7">
    <source>
        <dbReference type="Pfam" id="PF00749"/>
    </source>
</evidence>
<dbReference type="PANTHER" id="PTHR43097:SF4">
    <property type="entry name" value="GLUTAMINE--TRNA LIGASE"/>
    <property type="match status" value="1"/>
</dbReference>
<gene>
    <name evidence="8" type="ORF">CTI12_AA570210</name>
</gene>
<dbReference type="EMBL" id="PKPP01014615">
    <property type="protein sequence ID" value="PWA39475.1"/>
    <property type="molecule type" value="Genomic_DNA"/>
</dbReference>
<dbReference type="AlphaFoldDB" id="A0A2U1KRU3"/>
<proteinExistence type="inferred from homology"/>
<dbReference type="GO" id="GO:0009791">
    <property type="term" value="P:post-embryonic development"/>
    <property type="evidence" value="ECO:0007669"/>
    <property type="project" value="UniProtKB-ARBA"/>
</dbReference>
<dbReference type="GO" id="GO:0005524">
    <property type="term" value="F:ATP binding"/>
    <property type="evidence" value="ECO:0007669"/>
    <property type="project" value="UniProtKB-KW"/>
</dbReference>
<dbReference type="STRING" id="35608.A0A2U1KRU3"/>
<feature type="domain" description="Glutamyl/glutaminyl-tRNA synthetase class Ib catalytic" evidence="7">
    <location>
        <begin position="78"/>
        <end position="115"/>
    </location>
</feature>
<keyword evidence="9" id="KW-1185">Reference proteome</keyword>
<name>A0A2U1KRU3_ARTAN</name>
<accession>A0A2U1KRU3</accession>
<dbReference type="InterPro" id="IPR050132">
    <property type="entry name" value="Gln/Glu-tRNA_Ligase"/>
</dbReference>
<keyword evidence="5 6" id="KW-0030">Aminoacyl-tRNA synthetase</keyword>
<dbReference type="InterPro" id="IPR020058">
    <property type="entry name" value="Glu/Gln-tRNA-synth_Ib_cat-dom"/>
</dbReference>
<dbReference type="Pfam" id="PF00749">
    <property type="entry name" value="tRNA-synt_1c"/>
    <property type="match status" value="1"/>
</dbReference>
<organism evidence="8 9">
    <name type="scientific">Artemisia annua</name>
    <name type="common">Sweet wormwood</name>
    <dbReference type="NCBI Taxonomy" id="35608"/>
    <lineage>
        <taxon>Eukaryota</taxon>
        <taxon>Viridiplantae</taxon>
        <taxon>Streptophyta</taxon>
        <taxon>Embryophyta</taxon>
        <taxon>Tracheophyta</taxon>
        <taxon>Spermatophyta</taxon>
        <taxon>Magnoliopsida</taxon>
        <taxon>eudicotyledons</taxon>
        <taxon>Gunneridae</taxon>
        <taxon>Pentapetalae</taxon>
        <taxon>asterids</taxon>
        <taxon>campanulids</taxon>
        <taxon>Asterales</taxon>
        <taxon>Asteraceae</taxon>
        <taxon>Asteroideae</taxon>
        <taxon>Anthemideae</taxon>
        <taxon>Artemisiinae</taxon>
        <taxon>Artemisia</taxon>
    </lineage>
</organism>
<dbReference type="GO" id="GO:0004819">
    <property type="term" value="F:glutamine-tRNA ligase activity"/>
    <property type="evidence" value="ECO:0007669"/>
    <property type="project" value="TreeGrafter"/>
</dbReference>
<dbReference type="Gene3D" id="3.40.50.620">
    <property type="entry name" value="HUPs"/>
    <property type="match status" value="1"/>
</dbReference>
<comment type="similarity">
    <text evidence="6">Belongs to the class-I aminoacyl-tRNA synthetase family.</text>
</comment>
<evidence type="ECO:0000256" key="2">
    <source>
        <dbReference type="ARBA" id="ARBA00022741"/>
    </source>
</evidence>
<dbReference type="GO" id="GO:0005829">
    <property type="term" value="C:cytosol"/>
    <property type="evidence" value="ECO:0007669"/>
    <property type="project" value="TreeGrafter"/>
</dbReference>
<reference evidence="8 9" key="1">
    <citation type="journal article" date="2018" name="Mol. Plant">
        <title>The genome of Artemisia annua provides insight into the evolution of Asteraceae family and artemisinin biosynthesis.</title>
        <authorList>
            <person name="Shen Q."/>
            <person name="Zhang L."/>
            <person name="Liao Z."/>
            <person name="Wang S."/>
            <person name="Yan T."/>
            <person name="Shi P."/>
            <person name="Liu M."/>
            <person name="Fu X."/>
            <person name="Pan Q."/>
            <person name="Wang Y."/>
            <person name="Lv Z."/>
            <person name="Lu X."/>
            <person name="Zhang F."/>
            <person name="Jiang W."/>
            <person name="Ma Y."/>
            <person name="Chen M."/>
            <person name="Hao X."/>
            <person name="Li L."/>
            <person name="Tang Y."/>
            <person name="Lv G."/>
            <person name="Zhou Y."/>
            <person name="Sun X."/>
            <person name="Brodelius P.E."/>
            <person name="Rose J.K.C."/>
            <person name="Tang K."/>
        </authorList>
    </citation>
    <scope>NUCLEOTIDE SEQUENCE [LARGE SCALE GENOMIC DNA]</scope>
    <source>
        <strain evidence="9">cv. Huhao1</strain>
        <tissue evidence="8">Leaf</tissue>
    </source>
</reference>
<dbReference type="PANTHER" id="PTHR43097">
    <property type="entry name" value="GLUTAMINE-TRNA LIGASE"/>
    <property type="match status" value="1"/>
</dbReference>
<dbReference type="GO" id="GO:0006425">
    <property type="term" value="P:glutaminyl-tRNA aminoacylation"/>
    <property type="evidence" value="ECO:0007669"/>
    <property type="project" value="TreeGrafter"/>
</dbReference>
<evidence type="ECO:0000256" key="4">
    <source>
        <dbReference type="ARBA" id="ARBA00022917"/>
    </source>
</evidence>
<dbReference type="InterPro" id="IPR001412">
    <property type="entry name" value="aa-tRNA-synth_I_CS"/>
</dbReference>
<keyword evidence="4 6" id="KW-0648">Protein biosynthesis</keyword>
<dbReference type="InterPro" id="IPR014729">
    <property type="entry name" value="Rossmann-like_a/b/a_fold"/>
</dbReference>
<dbReference type="PROSITE" id="PS00178">
    <property type="entry name" value="AA_TRNA_LIGASE_I"/>
    <property type="match status" value="1"/>
</dbReference>
<comment type="caution">
    <text evidence="8">The sequence shown here is derived from an EMBL/GenBank/DDBJ whole genome shotgun (WGS) entry which is preliminary data.</text>
</comment>
<keyword evidence="1 6" id="KW-0436">Ligase</keyword>
<evidence type="ECO:0000256" key="5">
    <source>
        <dbReference type="ARBA" id="ARBA00023146"/>
    </source>
</evidence>
<sequence>MFEVMIFGVRHNNNKDGIKNSVNAFIPIGRILHIAPSDGKWGEHEGVHAEVFFSDRPVIRACNSKAILGKHLKKTGGKVLTRFPREPNGYLHIGHAKAMFVDFGLAKDTGGDCYLK</sequence>
<dbReference type="OrthoDB" id="1740467at2759"/>
<evidence type="ECO:0000256" key="6">
    <source>
        <dbReference type="RuleBase" id="RU363037"/>
    </source>
</evidence>
<evidence type="ECO:0000313" key="9">
    <source>
        <dbReference type="Proteomes" id="UP000245207"/>
    </source>
</evidence>
<dbReference type="Proteomes" id="UP000245207">
    <property type="component" value="Unassembled WGS sequence"/>
</dbReference>
<evidence type="ECO:0000256" key="1">
    <source>
        <dbReference type="ARBA" id="ARBA00022598"/>
    </source>
</evidence>
<keyword evidence="2 6" id="KW-0547">Nucleotide-binding</keyword>
<protein>
    <submittedName>
        <fullName evidence="8">Glutamine-tRNA ligase, putative / glutaminyl-tRNA synthetase, putative / GlnRS</fullName>
    </submittedName>
</protein>
<evidence type="ECO:0000256" key="3">
    <source>
        <dbReference type="ARBA" id="ARBA00022840"/>
    </source>
</evidence>
<dbReference type="SUPFAM" id="SSF52374">
    <property type="entry name" value="Nucleotidylyl transferase"/>
    <property type="match status" value="1"/>
</dbReference>
<evidence type="ECO:0000313" key="8">
    <source>
        <dbReference type="EMBL" id="PWA39475.1"/>
    </source>
</evidence>